<dbReference type="RefSeq" id="WP_343951912.1">
    <property type="nucleotide sequence ID" value="NZ_BAAAHQ010000023.1"/>
</dbReference>
<protein>
    <submittedName>
        <fullName evidence="2">Class I SAM-dependent methyltransferase</fullName>
    </submittedName>
</protein>
<proteinExistence type="predicted"/>
<dbReference type="GO" id="GO:0008168">
    <property type="term" value="F:methyltransferase activity"/>
    <property type="evidence" value="ECO:0007669"/>
    <property type="project" value="UniProtKB-KW"/>
</dbReference>
<evidence type="ECO:0000313" key="2">
    <source>
        <dbReference type="EMBL" id="GAA0936381.1"/>
    </source>
</evidence>
<evidence type="ECO:0000313" key="3">
    <source>
        <dbReference type="Proteomes" id="UP001501578"/>
    </source>
</evidence>
<feature type="region of interest" description="Disordered" evidence="1">
    <location>
        <begin position="270"/>
        <end position="293"/>
    </location>
</feature>
<feature type="compositionally biased region" description="Polar residues" evidence="1">
    <location>
        <begin position="249"/>
        <end position="260"/>
    </location>
</feature>
<evidence type="ECO:0000256" key="1">
    <source>
        <dbReference type="SAM" id="MobiDB-lite"/>
    </source>
</evidence>
<dbReference type="Proteomes" id="UP001501578">
    <property type="component" value="Unassembled WGS sequence"/>
</dbReference>
<reference evidence="3" key="1">
    <citation type="journal article" date="2019" name="Int. J. Syst. Evol. Microbiol.">
        <title>The Global Catalogue of Microorganisms (GCM) 10K type strain sequencing project: providing services to taxonomists for standard genome sequencing and annotation.</title>
        <authorList>
            <consortium name="The Broad Institute Genomics Platform"/>
            <consortium name="The Broad Institute Genome Sequencing Center for Infectious Disease"/>
            <person name="Wu L."/>
            <person name="Ma J."/>
        </authorList>
    </citation>
    <scope>NUCLEOTIDE SEQUENCE [LARGE SCALE GENOMIC DNA]</scope>
    <source>
        <strain evidence="3">JCM 11136</strain>
    </source>
</reference>
<dbReference type="GO" id="GO:0032259">
    <property type="term" value="P:methylation"/>
    <property type="evidence" value="ECO:0007669"/>
    <property type="project" value="UniProtKB-KW"/>
</dbReference>
<name>A0ABP4AII6_9ACTN</name>
<keyword evidence="2" id="KW-0489">Methyltransferase</keyword>
<gene>
    <name evidence="2" type="ORF">GCM10009560_45010</name>
</gene>
<accession>A0ABP4AII6</accession>
<comment type="caution">
    <text evidence="2">The sequence shown here is derived from an EMBL/GenBank/DDBJ whole genome shotgun (WGS) entry which is preliminary data.</text>
</comment>
<keyword evidence="3" id="KW-1185">Reference proteome</keyword>
<dbReference type="InterPro" id="IPR029063">
    <property type="entry name" value="SAM-dependent_MTases_sf"/>
</dbReference>
<keyword evidence="2" id="KW-0808">Transferase</keyword>
<organism evidence="2 3">
    <name type="scientific">Nonomuraea longicatena</name>
    <dbReference type="NCBI Taxonomy" id="83682"/>
    <lineage>
        <taxon>Bacteria</taxon>
        <taxon>Bacillati</taxon>
        <taxon>Actinomycetota</taxon>
        <taxon>Actinomycetes</taxon>
        <taxon>Streptosporangiales</taxon>
        <taxon>Streptosporangiaceae</taxon>
        <taxon>Nonomuraea</taxon>
    </lineage>
</organism>
<feature type="region of interest" description="Disordered" evidence="1">
    <location>
        <begin position="241"/>
        <end position="260"/>
    </location>
</feature>
<dbReference type="SUPFAM" id="SSF53335">
    <property type="entry name" value="S-adenosyl-L-methionine-dependent methyltransferases"/>
    <property type="match status" value="1"/>
</dbReference>
<sequence>MAQTGGRRTSFDEVYDHPDPRAFFGSLSRFGYQTPRHAQPLFRRLVAARTRSGPVTVADLCCSYGVNAALLNHHLTLDDLYTRYTSPQILGLTTSELIKRDQDFYRAHRREDAVPVVGLDIAAAAIDYALAVGLLDAGFAENLETGPASAALLRAVGPVSLITVTGGVSFLTARTFHQVLRAADRPVWVAAFVLRTGSYQPIADALAEHGLVTETDPEHTAVQRRFTGPGEQRYAVAAVKAAGADPTGKESTGSYHTTVHLSRPSKDLAMPYASLVSPAQPDYATGRESPHPG</sequence>
<dbReference type="EMBL" id="BAAAHQ010000023">
    <property type="protein sequence ID" value="GAA0936381.1"/>
    <property type="molecule type" value="Genomic_DNA"/>
</dbReference>